<dbReference type="InterPro" id="IPR001227">
    <property type="entry name" value="Ac_transferase_dom_sf"/>
</dbReference>
<evidence type="ECO:0000259" key="5">
    <source>
        <dbReference type="Pfam" id="PF21124"/>
    </source>
</evidence>
<comment type="catalytic activity">
    <reaction evidence="4">
        <text>holo-[ACP] + malonyl-CoA = malonyl-[ACP] + CoA</text>
        <dbReference type="Rhea" id="RHEA:41792"/>
        <dbReference type="Rhea" id="RHEA-COMP:9623"/>
        <dbReference type="Rhea" id="RHEA-COMP:9685"/>
        <dbReference type="ChEBI" id="CHEBI:57287"/>
        <dbReference type="ChEBI" id="CHEBI:57384"/>
        <dbReference type="ChEBI" id="CHEBI:64479"/>
        <dbReference type="ChEBI" id="CHEBI:78449"/>
        <dbReference type="EC" id="2.3.1.39"/>
    </reaction>
</comment>
<dbReference type="EC" id="2.3.1.39" evidence="1"/>
<dbReference type="Pfam" id="PF21124">
    <property type="entry name" value="VinK_C"/>
    <property type="match status" value="1"/>
</dbReference>
<gene>
    <name evidence="6" type="ORF">JKJ07_38150</name>
</gene>
<reference evidence="6 7" key="1">
    <citation type="submission" date="2021-01" db="EMBL/GenBank/DDBJ databases">
        <title>Actinoplanes sp. nov. LDG1-01 isolated from lichen.</title>
        <authorList>
            <person name="Saeng-In P."/>
            <person name="Phongsopitanun W."/>
            <person name="Kanchanasin P."/>
            <person name="Yuki M."/>
            <person name="Kudo T."/>
            <person name="Ohkuma M."/>
            <person name="Tanasupawat S."/>
        </authorList>
    </citation>
    <scope>NUCLEOTIDE SEQUENCE [LARGE SCALE GENOMIC DNA]</scope>
    <source>
        <strain evidence="6 7">LDG1-01</strain>
    </source>
</reference>
<keyword evidence="7" id="KW-1185">Reference proteome</keyword>
<dbReference type="Gene3D" id="3.40.366.10">
    <property type="entry name" value="Malonyl-Coenzyme A Acyl Carrier Protein, domain 2"/>
    <property type="match status" value="2"/>
</dbReference>
<evidence type="ECO:0000313" key="7">
    <source>
        <dbReference type="Proteomes" id="UP000598996"/>
    </source>
</evidence>
<dbReference type="Proteomes" id="UP000598996">
    <property type="component" value="Unassembled WGS sequence"/>
</dbReference>
<comment type="caution">
    <text evidence="6">The sequence shown here is derived from an EMBL/GenBank/DDBJ whole genome shotgun (WGS) entry which is preliminary data.</text>
</comment>
<evidence type="ECO:0000256" key="2">
    <source>
        <dbReference type="ARBA" id="ARBA00022679"/>
    </source>
</evidence>
<proteinExistence type="predicted"/>
<keyword evidence="3" id="KW-0012">Acyltransferase</keyword>
<evidence type="ECO:0000256" key="3">
    <source>
        <dbReference type="ARBA" id="ARBA00023315"/>
    </source>
</evidence>
<dbReference type="RefSeq" id="WP_202996866.1">
    <property type="nucleotide sequence ID" value="NZ_JAENHO010000013.1"/>
</dbReference>
<evidence type="ECO:0000313" key="6">
    <source>
        <dbReference type="EMBL" id="MBL7260161.1"/>
    </source>
</evidence>
<evidence type="ECO:0000256" key="1">
    <source>
        <dbReference type="ARBA" id="ARBA00013258"/>
    </source>
</evidence>
<keyword evidence="2" id="KW-0808">Transferase</keyword>
<protein>
    <recommendedName>
        <fullName evidence="1">[acyl-carrier-protein] S-malonyltransferase</fullName>
        <ecNumber evidence="1">2.3.1.39</ecNumber>
    </recommendedName>
</protein>
<dbReference type="InterPro" id="IPR050858">
    <property type="entry name" value="Mal-CoA-ACP_Trans/PKS_FabD"/>
</dbReference>
<accession>A0ABS1W097</accession>
<dbReference type="InterPro" id="IPR016035">
    <property type="entry name" value="Acyl_Trfase/lysoPLipase"/>
</dbReference>
<dbReference type="PANTHER" id="PTHR42681">
    <property type="entry name" value="MALONYL-COA-ACYL CARRIER PROTEIN TRANSACYLASE, MITOCHONDRIAL"/>
    <property type="match status" value="1"/>
</dbReference>
<dbReference type="InterPro" id="IPR049416">
    <property type="entry name" value="VinK-like_small"/>
</dbReference>
<evidence type="ECO:0000256" key="4">
    <source>
        <dbReference type="ARBA" id="ARBA00048462"/>
    </source>
</evidence>
<organism evidence="6 7">
    <name type="scientific">Paractinoplanes lichenicola</name>
    <dbReference type="NCBI Taxonomy" id="2802976"/>
    <lineage>
        <taxon>Bacteria</taxon>
        <taxon>Bacillati</taxon>
        <taxon>Actinomycetota</taxon>
        <taxon>Actinomycetes</taxon>
        <taxon>Micromonosporales</taxon>
        <taxon>Micromonosporaceae</taxon>
        <taxon>Paractinoplanes</taxon>
    </lineage>
</organism>
<name>A0ABS1W097_9ACTN</name>
<dbReference type="SUPFAM" id="SSF52151">
    <property type="entry name" value="FabD/lysophospholipase-like"/>
    <property type="match status" value="1"/>
</dbReference>
<dbReference type="PANTHER" id="PTHR42681:SF1">
    <property type="entry name" value="MALONYL-COA-ACYL CARRIER PROTEIN TRANSACYLASE, MITOCHONDRIAL"/>
    <property type="match status" value="1"/>
</dbReference>
<dbReference type="EMBL" id="JAENHO010000013">
    <property type="protein sequence ID" value="MBL7260161.1"/>
    <property type="molecule type" value="Genomic_DNA"/>
</dbReference>
<sequence length="310" mass="33472">MTATDRPATAMVFPGMGPSRFADAGRFLLLNRHARRRLAIADDVLGRRVLAAWRDEGPEYAEAAHVAFLVTCLALADTAVERLGRPPAACTGLSAGLKTAAAWSGALSYEQAVWAVAAMARCEWRYFAEEFTDVVTHSFLRVSDEQLTGLLGELDADGEFHEISASLGDGFHMLSLRESRLDRLTDRISAIGGYSTYTMRPPAHARAFTGLRAMVEREVLDHIDVGDPAVPIVCDQDGRVIETAGDVRTALLDSFDHPLNWPAAVATLRTLGVGRIVVCGADVLLRRLRVTTDAFAVESVTPRTAVAPAA</sequence>
<feature type="domain" description="Malonyl-CoA-[acyl-carrier-protein] transacylase small" evidence="5">
    <location>
        <begin position="138"/>
        <end position="199"/>
    </location>
</feature>